<keyword evidence="2" id="KW-1185">Reference proteome</keyword>
<dbReference type="SUPFAM" id="SSF50475">
    <property type="entry name" value="FMN-binding split barrel"/>
    <property type="match status" value="1"/>
</dbReference>
<evidence type="ECO:0000313" key="1">
    <source>
        <dbReference type="EMBL" id="SBS30468.1"/>
    </source>
</evidence>
<dbReference type="RefSeq" id="WP_067208744.1">
    <property type="nucleotide sequence ID" value="NZ_FLOC01000008.1"/>
</dbReference>
<accession>A0A1A8TF28</accession>
<reference evidence="1 2" key="1">
    <citation type="submission" date="2016-06" db="EMBL/GenBank/DDBJ databases">
        <authorList>
            <person name="Kjaerup R.B."/>
            <person name="Dalgaard T.S."/>
            <person name="Juul-Madsen H.R."/>
        </authorList>
    </citation>
    <scope>NUCLEOTIDE SEQUENCE [LARGE SCALE GENOMIC DNA]</scope>
    <source>
        <strain evidence="1 2">CECT 5080</strain>
    </source>
</reference>
<protein>
    <submittedName>
        <fullName evidence="1">Uncharacterized protein</fullName>
    </submittedName>
</protein>
<dbReference type="EMBL" id="FLOC01000008">
    <property type="protein sequence ID" value="SBS30468.1"/>
    <property type="molecule type" value="Genomic_DNA"/>
</dbReference>
<evidence type="ECO:0000313" key="2">
    <source>
        <dbReference type="Proteomes" id="UP000092627"/>
    </source>
</evidence>
<dbReference type="InterPro" id="IPR012349">
    <property type="entry name" value="Split_barrel_FMN-bd"/>
</dbReference>
<dbReference type="OrthoDB" id="8582954at2"/>
<proteinExistence type="predicted"/>
<organism evidence="1 2">
    <name type="scientific">Marinomonas aquimarina</name>
    <dbReference type="NCBI Taxonomy" id="295068"/>
    <lineage>
        <taxon>Bacteria</taxon>
        <taxon>Pseudomonadati</taxon>
        <taxon>Pseudomonadota</taxon>
        <taxon>Gammaproteobacteria</taxon>
        <taxon>Oceanospirillales</taxon>
        <taxon>Oceanospirillaceae</taxon>
        <taxon>Marinomonas</taxon>
    </lineage>
</organism>
<name>A0A1A8TF28_9GAMM</name>
<dbReference type="Proteomes" id="UP000092627">
    <property type="component" value="Unassembled WGS sequence"/>
</dbReference>
<dbReference type="Gene3D" id="2.30.110.10">
    <property type="entry name" value="Electron Transport, Fmn-binding Protein, Chain A"/>
    <property type="match status" value="1"/>
</dbReference>
<sequence length="275" mass="31124">MKHTLEGLFGNRILAVAGAYKDAEVSDDMEIAICGVEFRSDTELHLSLPKGHQLLPDQLITIHLDNRTGVSEYDAELKVYRGSFKGRVVETHGFSVTVVALEYQVFYGASIVKQYRAPDYAFPADRRPLQALPISPLQTLPDIDEAESDNKVGVLFSYAMEQPHSTVMAFLSSSNDDIFFITFKGTFKEQVLKRETQACFAIDGRASFTFEHAIEWNYSIVAGEVYQIPKGSALFEKVRERFIAKNPWEVGFFSHPEVEMFHLKAERVICPTQKR</sequence>
<dbReference type="AlphaFoldDB" id="A0A1A8TF28"/>
<gene>
    <name evidence="1" type="ORF">MAQ5080_01677</name>
</gene>